<reference evidence="4 5" key="1">
    <citation type="submission" date="2018-11" db="EMBL/GenBank/DDBJ databases">
        <title>Sequencing the genomes of 1000 actinobacteria strains.</title>
        <authorList>
            <person name="Klenk H.-P."/>
        </authorList>
    </citation>
    <scope>NUCLEOTIDE SEQUENCE [LARGE SCALE GENOMIC DNA]</scope>
    <source>
        <strain evidence="4 5">DSM 44348</strain>
    </source>
</reference>
<dbReference type="GO" id="GO:0016491">
    <property type="term" value="F:oxidoreductase activity"/>
    <property type="evidence" value="ECO:0007669"/>
    <property type="project" value="UniProtKB-KW"/>
</dbReference>
<accession>A0A3N2H389</accession>
<dbReference type="PANTHER" id="PTHR43669:SF8">
    <property type="entry name" value="SHORT-CHAIN TYPE DEHYDROGENASE_REDUCTASE-RELATED"/>
    <property type="match status" value="1"/>
</dbReference>
<keyword evidence="2" id="KW-0560">Oxidoreductase</keyword>
<gene>
    <name evidence="4" type="ORF">EDD35_5785</name>
</gene>
<dbReference type="PRINTS" id="PR00081">
    <property type="entry name" value="GDHRDH"/>
</dbReference>
<sequence>MGNTDAARLDGRVALVTGGASGIGQATARRLSRDGATVVIADIDGEGAEAVAKDIQNAGGLAEAVPCDQADPDQVAVLFERLQRHDRLDICVANAGWGRFGAFLEIPEKTWRRTFEINVTGTFLICQAAARRMAELGNGGAIVVTSSSGAVEPVALFTAYCSAKAALNMMVKIMAYELGQFDIRVNAVMPGVTETAMTGGLLATGARSYNEAESPLGRLGKPEDIAGAVAYLVSDDSGYVNGAALLVDGGGSAYNPGWFGTDFRRRGEASWILRHEQVPVQEAGNA</sequence>
<dbReference type="EMBL" id="RKHY01000001">
    <property type="protein sequence ID" value="ROS43374.1"/>
    <property type="molecule type" value="Genomic_DNA"/>
</dbReference>
<dbReference type="SMART" id="SM00822">
    <property type="entry name" value="PKS_KR"/>
    <property type="match status" value="1"/>
</dbReference>
<organism evidence="4 5">
    <name type="scientific">Amycolatopsis thermoflava</name>
    <dbReference type="NCBI Taxonomy" id="84480"/>
    <lineage>
        <taxon>Bacteria</taxon>
        <taxon>Bacillati</taxon>
        <taxon>Actinomycetota</taxon>
        <taxon>Actinomycetes</taxon>
        <taxon>Pseudonocardiales</taxon>
        <taxon>Pseudonocardiaceae</taxon>
        <taxon>Amycolatopsis</taxon>
        <taxon>Amycolatopsis methanolica group</taxon>
    </lineage>
</organism>
<evidence type="ECO:0000256" key="2">
    <source>
        <dbReference type="ARBA" id="ARBA00023002"/>
    </source>
</evidence>
<dbReference type="InterPro" id="IPR020904">
    <property type="entry name" value="Sc_DH/Rdtase_CS"/>
</dbReference>
<dbReference type="AlphaFoldDB" id="A0A3N2H389"/>
<dbReference type="InterPro" id="IPR057326">
    <property type="entry name" value="KR_dom"/>
</dbReference>
<dbReference type="FunFam" id="3.40.50.720:FF:000084">
    <property type="entry name" value="Short-chain dehydrogenase reductase"/>
    <property type="match status" value="1"/>
</dbReference>
<protein>
    <submittedName>
        <fullName evidence="4">Glucose 1-dehydrogenase</fullName>
    </submittedName>
</protein>
<evidence type="ECO:0000313" key="5">
    <source>
        <dbReference type="Proteomes" id="UP000274843"/>
    </source>
</evidence>
<dbReference type="NCBIfam" id="NF005559">
    <property type="entry name" value="PRK07231.1"/>
    <property type="match status" value="1"/>
</dbReference>
<dbReference type="InterPro" id="IPR036291">
    <property type="entry name" value="NAD(P)-bd_dom_sf"/>
</dbReference>
<dbReference type="GeneID" id="301847065"/>
<comment type="caution">
    <text evidence="4">The sequence shown here is derived from an EMBL/GenBank/DDBJ whole genome shotgun (WGS) entry which is preliminary data.</text>
</comment>
<name>A0A3N2H389_9PSEU</name>
<evidence type="ECO:0000256" key="1">
    <source>
        <dbReference type="ARBA" id="ARBA00006484"/>
    </source>
</evidence>
<dbReference type="SUPFAM" id="SSF51735">
    <property type="entry name" value="NAD(P)-binding Rossmann-fold domains"/>
    <property type="match status" value="1"/>
</dbReference>
<evidence type="ECO:0000313" key="4">
    <source>
        <dbReference type="EMBL" id="ROS43374.1"/>
    </source>
</evidence>
<dbReference type="InterPro" id="IPR002347">
    <property type="entry name" value="SDR_fam"/>
</dbReference>
<dbReference type="Proteomes" id="UP000274843">
    <property type="component" value="Unassembled WGS sequence"/>
</dbReference>
<dbReference type="Gene3D" id="3.40.50.720">
    <property type="entry name" value="NAD(P)-binding Rossmann-like Domain"/>
    <property type="match status" value="1"/>
</dbReference>
<dbReference type="PANTHER" id="PTHR43669">
    <property type="entry name" value="5-KETO-D-GLUCONATE 5-REDUCTASE"/>
    <property type="match status" value="1"/>
</dbReference>
<dbReference type="PROSITE" id="PS00061">
    <property type="entry name" value="ADH_SHORT"/>
    <property type="match status" value="1"/>
</dbReference>
<dbReference type="CDD" id="cd05233">
    <property type="entry name" value="SDR_c"/>
    <property type="match status" value="1"/>
</dbReference>
<feature type="domain" description="Ketoreductase" evidence="3">
    <location>
        <begin position="12"/>
        <end position="195"/>
    </location>
</feature>
<proteinExistence type="inferred from homology"/>
<evidence type="ECO:0000259" key="3">
    <source>
        <dbReference type="SMART" id="SM00822"/>
    </source>
</evidence>
<dbReference type="Pfam" id="PF13561">
    <property type="entry name" value="adh_short_C2"/>
    <property type="match status" value="1"/>
</dbReference>
<dbReference type="RefSeq" id="WP_167499115.1">
    <property type="nucleotide sequence ID" value="NZ_RKHY01000001.1"/>
</dbReference>
<keyword evidence="5" id="KW-1185">Reference proteome</keyword>
<comment type="similarity">
    <text evidence="1">Belongs to the short-chain dehydrogenases/reductases (SDR) family.</text>
</comment>